<organism evidence="10 11">
    <name type="scientific">Brevibacillus aydinogluensis</name>
    <dbReference type="NCBI Taxonomy" id="927786"/>
    <lineage>
        <taxon>Bacteria</taxon>
        <taxon>Bacillati</taxon>
        <taxon>Bacillota</taxon>
        <taxon>Bacilli</taxon>
        <taxon>Bacillales</taxon>
        <taxon>Paenibacillaceae</taxon>
        <taxon>Brevibacillus</taxon>
    </lineage>
</organism>
<comment type="subcellular location">
    <subcellularLocation>
        <location evidence="1">Cell membrane</location>
        <topology evidence="1">Multi-pass membrane protein</topology>
    </subcellularLocation>
</comment>
<keyword evidence="7 9" id="KW-1133">Transmembrane helix</keyword>
<keyword evidence="11" id="KW-1185">Reference proteome</keyword>
<reference evidence="10" key="1">
    <citation type="submission" date="2023-07" db="EMBL/GenBank/DDBJ databases">
        <authorList>
            <person name="Ivanov I."/>
            <person name="Teneva D."/>
            <person name="Stoikov I."/>
        </authorList>
    </citation>
    <scope>NUCLEOTIDE SEQUENCE</scope>
    <source>
        <strain evidence="10">4475</strain>
    </source>
</reference>
<comment type="similarity">
    <text evidence="2">Belongs to the binding-protein-dependent transport system permease family. HisMQ subfamily.</text>
</comment>
<keyword evidence="5 9" id="KW-0812">Transmembrane</keyword>
<dbReference type="PANTHER" id="PTHR30614">
    <property type="entry name" value="MEMBRANE COMPONENT OF AMINO ACID ABC TRANSPORTER"/>
    <property type="match status" value="1"/>
</dbReference>
<evidence type="ECO:0000256" key="5">
    <source>
        <dbReference type="ARBA" id="ARBA00022692"/>
    </source>
</evidence>
<dbReference type="InterPro" id="IPR000515">
    <property type="entry name" value="MetI-like"/>
</dbReference>
<dbReference type="InterPro" id="IPR035906">
    <property type="entry name" value="MetI-like_sf"/>
</dbReference>
<protein>
    <submittedName>
        <fullName evidence="10">Uncharacterized protein</fullName>
    </submittedName>
</protein>
<evidence type="ECO:0000256" key="6">
    <source>
        <dbReference type="ARBA" id="ARBA00022970"/>
    </source>
</evidence>
<name>A0AA48M7V1_9BACL</name>
<keyword evidence="8 9" id="KW-0472">Membrane</keyword>
<evidence type="ECO:0000256" key="4">
    <source>
        <dbReference type="ARBA" id="ARBA00022475"/>
    </source>
</evidence>
<dbReference type="KEGG" id="bayd:BSPP4475_02170"/>
<evidence type="ECO:0000313" key="10">
    <source>
        <dbReference type="EMBL" id="CAJ1001132.1"/>
    </source>
</evidence>
<dbReference type="NCBIfam" id="TIGR01726">
    <property type="entry name" value="HEQRo_perm_3TM"/>
    <property type="match status" value="1"/>
</dbReference>
<evidence type="ECO:0000256" key="2">
    <source>
        <dbReference type="ARBA" id="ARBA00010072"/>
    </source>
</evidence>
<dbReference type="EMBL" id="OY569118">
    <property type="protein sequence ID" value="CAJ1001132.1"/>
    <property type="molecule type" value="Genomic_DNA"/>
</dbReference>
<dbReference type="InterPro" id="IPR043429">
    <property type="entry name" value="ArtM/GltK/GlnP/TcyL/YhdX-like"/>
</dbReference>
<keyword evidence="3" id="KW-0813">Transport</keyword>
<gene>
    <name evidence="10" type="ORF">BSPP4475_02170</name>
</gene>
<feature type="transmembrane region" description="Helical" evidence="9">
    <location>
        <begin position="26"/>
        <end position="49"/>
    </location>
</feature>
<dbReference type="GO" id="GO:0022857">
    <property type="term" value="F:transmembrane transporter activity"/>
    <property type="evidence" value="ECO:0007669"/>
    <property type="project" value="InterPro"/>
</dbReference>
<keyword evidence="6" id="KW-0029">Amino-acid transport</keyword>
<dbReference type="InterPro" id="IPR010065">
    <property type="entry name" value="AA_ABC_transptr_permease_3TM"/>
</dbReference>
<dbReference type="SUPFAM" id="SSF161098">
    <property type="entry name" value="MetI-like"/>
    <property type="match status" value="1"/>
</dbReference>
<evidence type="ECO:0000313" key="11">
    <source>
        <dbReference type="Proteomes" id="UP001189619"/>
    </source>
</evidence>
<accession>A0AA48M7V1</accession>
<evidence type="ECO:0000256" key="1">
    <source>
        <dbReference type="ARBA" id="ARBA00004651"/>
    </source>
</evidence>
<feature type="transmembrane region" description="Helical" evidence="9">
    <location>
        <begin position="69"/>
        <end position="90"/>
    </location>
</feature>
<dbReference type="Gene3D" id="1.10.3720.10">
    <property type="entry name" value="MetI-like"/>
    <property type="match status" value="1"/>
</dbReference>
<dbReference type="CDD" id="cd06261">
    <property type="entry name" value="TM_PBP2"/>
    <property type="match status" value="1"/>
</dbReference>
<evidence type="ECO:0000256" key="9">
    <source>
        <dbReference type="SAM" id="Phobius"/>
    </source>
</evidence>
<proteinExistence type="inferred from homology"/>
<evidence type="ECO:0000256" key="3">
    <source>
        <dbReference type="ARBA" id="ARBA00022448"/>
    </source>
</evidence>
<dbReference type="GO" id="GO:0006865">
    <property type="term" value="P:amino acid transport"/>
    <property type="evidence" value="ECO:0007669"/>
    <property type="project" value="UniProtKB-KW"/>
</dbReference>
<sequence>MKGGIPLDWSVIYEYRELFLRGIVNTILLTTVATVVGTLLGLFLCLGKLSKNKLLRIPSAVYVEVFRGTPMLVQILLIHFAVIPSIWEAFFREKAARKRSTPALSPCL</sequence>
<dbReference type="GO" id="GO:0043190">
    <property type="term" value="C:ATP-binding cassette (ABC) transporter complex"/>
    <property type="evidence" value="ECO:0007669"/>
    <property type="project" value="InterPro"/>
</dbReference>
<keyword evidence="4" id="KW-1003">Cell membrane</keyword>
<evidence type="ECO:0000256" key="8">
    <source>
        <dbReference type="ARBA" id="ARBA00023136"/>
    </source>
</evidence>
<evidence type="ECO:0000256" key="7">
    <source>
        <dbReference type="ARBA" id="ARBA00022989"/>
    </source>
</evidence>
<dbReference type="PANTHER" id="PTHR30614:SF20">
    <property type="entry name" value="GLUTAMINE TRANSPORT SYSTEM PERMEASE PROTEIN GLNP"/>
    <property type="match status" value="1"/>
</dbReference>
<dbReference type="AlphaFoldDB" id="A0AA48M7V1"/>
<dbReference type="Proteomes" id="UP001189619">
    <property type="component" value="Chromosome"/>
</dbReference>